<feature type="compositionally biased region" description="Polar residues" evidence="1">
    <location>
        <begin position="218"/>
        <end position="229"/>
    </location>
</feature>
<reference evidence="3 4" key="1">
    <citation type="journal article" date="2018" name="Evol. Lett.">
        <title>Horizontal gene cluster transfer increased hallucinogenic mushroom diversity.</title>
        <authorList>
            <person name="Reynolds H.T."/>
            <person name="Vijayakumar V."/>
            <person name="Gluck-Thaler E."/>
            <person name="Korotkin H.B."/>
            <person name="Matheny P.B."/>
            <person name="Slot J.C."/>
        </authorList>
    </citation>
    <scope>NUCLEOTIDE SEQUENCE [LARGE SCALE GENOMIC DNA]</scope>
    <source>
        <strain evidence="3 4">SRW20</strain>
    </source>
</reference>
<feature type="region of interest" description="Disordered" evidence="1">
    <location>
        <begin position="324"/>
        <end position="349"/>
    </location>
</feature>
<feature type="region of interest" description="Disordered" evidence="1">
    <location>
        <begin position="366"/>
        <end position="387"/>
    </location>
</feature>
<keyword evidence="2" id="KW-0812">Transmembrane</keyword>
<evidence type="ECO:0000313" key="3">
    <source>
        <dbReference type="EMBL" id="PPR06824.1"/>
    </source>
</evidence>
<organism evidence="3 4">
    <name type="scientific">Gymnopilus dilepis</name>
    <dbReference type="NCBI Taxonomy" id="231916"/>
    <lineage>
        <taxon>Eukaryota</taxon>
        <taxon>Fungi</taxon>
        <taxon>Dikarya</taxon>
        <taxon>Basidiomycota</taxon>
        <taxon>Agaricomycotina</taxon>
        <taxon>Agaricomycetes</taxon>
        <taxon>Agaricomycetidae</taxon>
        <taxon>Agaricales</taxon>
        <taxon>Agaricineae</taxon>
        <taxon>Hymenogastraceae</taxon>
        <taxon>Gymnopilus</taxon>
    </lineage>
</organism>
<evidence type="ECO:0000256" key="2">
    <source>
        <dbReference type="SAM" id="Phobius"/>
    </source>
</evidence>
<comment type="caution">
    <text evidence="3">The sequence shown here is derived from an EMBL/GenBank/DDBJ whole genome shotgun (WGS) entry which is preliminary data.</text>
</comment>
<keyword evidence="4" id="KW-1185">Reference proteome</keyword>
<dbReference type="OrthoDB" id="3006363at2759"/>
<keyword evidence="2" id="KW-1133">Transmembrane helix</keyword>
<feature type="compositionally biased region" description="Pro residues" evidence="1">
    <location>
        <begin position="377"/>
        <end position="387"/>
    </location>
</feature>
<dbReference type="Gene3D" id="2.60.120.260">
    <property type="entry name" value="Galactose-binding domain-like"/>
    <property type="match status" value="1"/>
</dbReference>
<feature type="transmembrane region" description="Helical" evidence="2">
    <location>
        <begin position="263"/>
        <end position="285"/>
    </location>
</feature>
<keyword evidence="2" id="KW-0472">Membrane</keyword>
<proteinExistence type="predicted"/>
<feature type="region of interest" description="Disordered" evidence="1">
    <location>
        <begin position="1"/>
        <end position="23"/>
    </location>
</feature>
<gene>
    <name evidence="3" type="ORF">CVT26_003850</name>
</gene>
<feature type="compositionally biased region" description="Polar residues" evidence="1">
    <location>
        <begin position="241"/>
        <end position="254"/>
    </location>
</feature>
<feature type="region of interest" description="Disordered" evidence="1">
    <location>
        <begin position="215"/>
        <end position="256"/>
    </location>
</feature>
<feature type="compositionally biased region" description="Polar residues" evidence="1">
    <location>
        <begin position="11"/>
        <end position="23"/>
    </location>
</feature>
<sequence>MPPRRAAHSHSGGSMSPISEEGSSLSTLISNMKTTAPGVERRNTALLRRTSHTTNAKPTPSMTTPSPTMHLNSLVPRNFSCLQCLIPDNDPFVHYSGVWLLNVGPQSSTSHSTTTPGSSISLKFNGSGIVVFGTVPASNDTVPPPSAVYFLDNNPPFPSTLPRAAMDIPHQALFATQQPLSNDEHHIVINITKTAAPFTFSGFFVFPSMETKDMEVGQPTTGPFSNITRSQPPSPSNSSSAVMQQTSGSSNSHRQGPEKSVRILIAVLVVIGVLLVAGGIFFFFWRRRAAKKRQQATRVSCPEAKKARPDTVYTSFTTTESILQNDPNFWSPNRSQRSNASRSEGQSRTLSDFAARRVTIDYAPPPLPPKAAIFPRLPLPPLPTNPG</sequence>
<evidence type="ECO:0000313" key="4">
    <source>
        <dbReference type="Proteomes" id="UP000284706"/>
    </source>
</evidence>
<dbReference type="EMBL" id="NHYE01000243">
    <property type="protein sequence ID" value="PPR06824.1"/>
    <property type="molecule type" value="Genomic_DNA"/>
</dbReference>
<evidence type="ECO:0000256" key="1">
    <source>
        <dbReference type="SAM" id="MobiDB-lite"/>
    </source>
</evidence>
<dbReference type="InParanoid" id="A0A409YUX7"/>
<dbReference type="AlphaFoldDB" id="A0A409YUX7"/>
<protein>
    <submittedName>
        <fullName evidence="3">Uncharacterized protein</fullName>
    </submittedName>
</protein>
<accession>A0A409YUX7</accession>
<name>A0A409YUX7_9AGAR</name>
<dbReference type="Proteomes" id="UP000284706">
    <property type="component" value="Unassembled WGS sequence"/>
</dbReference>